<evidence type="ECO:0000256" key="9">
    <source>
        <dbReference type="ARBA" id="ARBA00023027"/>
    </source>
</evidence>
<evidence type="ECO:0000313" key="13">
    <source>
        <dbReference type="Proteomes" id="UP000033624"/>
    </source>
</evidence>
<organism evidence="12 13">
    <name type="scientific">Mycoplasma mycoides subsp. mycoides</name>
    <dbReference type="NCBI Taxonomy" id="2103"/>
    <lineage>
        <taxon>Bacteria</taxon>
        <taxon>Bacillati</taxon>
        <taxon>Mycoplasmatota</taxon>
        <taxon>Mollicutes</taxon>
        <taxon>Mycoplasmataceae</taxon>
        <taxon>Mycoplasma</taxon>
    </lineage>
</organism>
<evidence type="ECO:0000259" key="11">
    <source>
        <dbReference type="Pfam" id="PF01134"/>
    </source>
</evidence>
<evidence type="ECO:0000256" key="10">
    <source>
        <dbReference type="HAMAP-Rule" id="MF_01037"/>
    </source>
</evidence>
<evidence type="ECO:0000256" key="7">
    <source>
        <dbReference type="ARBA" id="ARBA00022827"/>
    </source>
</evidence>
<dbReference type="InterPro" id="IPR004417">
    <property type="entry name" value="TrmFO"/>
</dbReference>
<comment type="catalytic activity">
    <reaction evidence="10">
        <text>uridine(54) in tRNA + (6R)-5,10-methylene-5,6,7,8-tetrahydrofolate + NADPH + H(+) = 5-methyluridine(54) in tRNA + (6S)-5,6,7,8-tetrahydrofolate + NADP(+)</text>
        <dbReference type="Rhea" id="RHEA:62372"/>
        <dbReference type="Rhea" id="RHEA-COMP:10167"/>
        <dbReference type="Rhea" id="RHEA-COMP:10193"/>
        <dbReference type="ChEBI" id="CHEBI:15378"/>
        <dbReference type="ChEBI" id="CHEBI:15636"/>
        <dbReference type="ChEBI" id="CHEBI:57453"/>
        <dbReference type="ChEBI" id="CHEBI:57783"/>
        <dbReference type="ChEBI" id="CHEBI:58349"/>
        <dbReference type="ChEBI" id="CHEBI:65315"/>
        <dbReference type="ChEBI" id="CHEBI:74447"/>
        <dbReference type="EC" id="2.1.1.74"/>
    </reaction>
</comment>
<comment type="caution">
    <text evidence="12">The sequence shown here is derived from an EMBL/GenBank/DDBJ whole genome shotgun (WGS) entry which is preliminary data.</text>
</comment>
<proteinExistence type="inferred from homology"/>
<evidence type="ECO:0000256" key="1">
    <source>
        <dbReference type="ARBA" id="ARBA00001974"/>
    </source>
</evidence>
<accession>A0AAE2EHE9</accession>
<dbReference type="SMR" id="A0AAE2EHE9"/>
<dbReference type="NCBIfam" id="NF003739">
    <property type="entry name" value="PRK05335.1"/>
    <property type="match status" value="1"/>
</dbReference>
<keyword evidence="9 10" id="KW-0520">NAD</keyword>
<dbReference type="EMBL" id="LAEW01000001">
    <property type="protein sequence ID" value="KJQ45607.1"/>
    <property type="molecule type" value="Genomic_DNA"/>
</dbReference>
<comment type="subcellular location">
    <subcellularLocation>
        <location evidence="10">Cytoplasm</location>
    </subcellularLocation>
</comment>
<dbReference type="GO" id="GO:0047151">
    <property type="term" value="F:tRNA (uracil(54)-C5)-methyltransferase activity, 5,10-methylenetetrahydrofolate-dependent"/>
    <property type="evidence" value="ECO:0007669"/>
    <property type="project" value="UniProtKB-UniRule"/>
</dbReference>
<dbReference type="InterPro" id="IPR002218">
    <property type="entry name" value="MnmG-rel"/>
</dbReference>
<dbReference type="HAMAP" id="MF_01037">
    <property type="entry name" value="TrmFO"/>
    <property type="match status" value="1"/>
</dbReference>
<dbReference type="PANTHER" id="PTHR11806">
    <property type="entry name" value="GLUCOSE INHIBITED DIVISION PROTEIN A"/>
    <property type="match status" value="1"/>
</dbReference>
<evidence type="ECO:0000256" key="8">
    <source>
        <dbReference type="ARBA" id="ARBA00022857"/>
    </source>
</evidence>
<reference evidence="12 13" key="1">
    <citation type="submission" date="2015-02" db="EMBL/GenBank/DDBJ databases">
        <title>Mycoplasma mycoides subsp. mycoides strain:B237 Genome sequencing.</title>
        <authorList>
            <person name="Fischer A."/>
            <person name="Santana-Cruz I."/>
            <person name="Schieck E."/>
            <person name="Gourle H."/>
            <person name="Lambert M."/>
            <person name="Nadendla S."/>
            <person name="Miller R.A."/>
            <person name="Weber J."/>
            <person name="Bongcam-Rudloff E."/>
            <person name="Vashee S."/>
            <person name="Frey J."/>
            <person name="Jores J."/>
        </authorList>
    </citation>
    <scope>NUCLEOTIDE SEQUENCE [LARGE SCALE GENOMIC DNA]</scope>
    <source>
        <strain evidence="12 13">B237</strain>
    </source>
</reference>
<evidence type="ECO:0000313" key="12">
    <source>
        <dbReference type="EMBL" id="KJQ45607.1"/>
    </source>
</evidence>
<comment type="cofactor">
    <cofactor evidence="1 10">
        <name>FAD</name>
        <dbReference type="ChEBI" id="CHEBI:57692"/>
    </cofactor>
</comment>
<keyword evidence="8 10" id="KW-0521">NADP</keyword>
<keyword evidence="2 10" id="KW-0963">Cytoplasm</keyword>
<comment type="similarity">
    <text evidence="10">Belongs to the MnmG family. TrmFO subfamily.</text>
</comment>
<keyword evidence="3 10" id="KW-0489">Methyltransferase</keyword>
<dbReference type="InterPro" id="IPR040131">
    <property type="entry name" value="MnmG_N"/>
</dbReference>
<dbReference type="OMA" id="MHKNDYI"/>
<evidence type="ECO:0000256" key="4">
    <source>
        <dbReference type="ARBA" id="ARBA00022630"/>
    </source>
</evidence>
<feature type="domain" description="MnmG N-terminal" evidence="11">
    <location>
        <begin position="4"/>
        <end position="356"/>
    </location>
</feature>
<name>A0AAE2EHE9_MYCMY</name>
<keyword evidence="6 10" id="KW-0819">tRNA processing</keyword>
<dbReference type="PANTHER" id="PTHR11806:SF2">
    <property type="entry name" value="METHYLENETETRAHYDROFOLATE--TRNA-(URACIL-5-)-METHYLTRANSFERASE TRMFO"/>
    <property type="match status" value="1"/>
</dbReference>
<keyword evidence="5 10" id="KW-0808">Transferase</keyword>
<dbReference type="Proteomes" id="UP000033624">
    <property type="component" value="Unassembled WGS sequence"/>
</dbReference>
<dbReference type="GO" id="GO:0030488">
    <property type="term" value="P:tRNA methylation"/>
    <property type="evidence" value="ECO:0007669"/>
    <property type="project" value="TreeGrafter"/>
</dbReference>
<comment type="function">
    <text evidence="10">Catalyzes the folate-dependent formation of 5-methyl-uridine at position 54 (M-5-U54) in all tRNAs.</text>
</comment>
<evidence type="ECO:0000256" key="5">
    <source>
        <dbReference type="ARBA" id="ARBA00022679"/>
    </source>
</evidence>
<keyword evidence="7 10" id="KW-0274">FAD</keyword>
<dbReference type="GO" id="GO:0050660">
    <property type="term" value="F:flavin adenine dinucleotide binding"/>
    <property type="evidence" value="ECO:0007669"/>
    <property type="project" value="UniProtKB-UniRule"/>
</dbReference>
<dbReference type="SUPFAM" id="SSF51905">
    <property type="entry name" value="FAD/NAD(P)-binding domain"/>
    <property type="match status" value="1"/>
</dbReference>
<dbReference type="RefSeq" id="WP_011166566.1">
    <property type="nucleotide sequence ID" value="NZ_CP010267.1"/>
</dbReference>
<feature type="binding site" evidence="10">
    <location>
        <begin position="8"/>
        <end position="13"/>
    </location>
    <ligand>
        <name>FAD</name>
        <dbReference type="ChEBI" id="CHEBI:57692"/>
    </ligand>
</feature>
<dbReference type="Gene3D" id="3.50.50.60">
    <property type="entry name" value="FAD/NAD(P)-binding domain"/>
    <property type="match status" value="2"/>
</dbReference>
<evidence type="ECO:0000256" key="2">
    <source>
        <dbReference type="ARBA" id="ARBA00022490"/>
    </source>
</evidence>
<gene>
    <name evidence="10" type="primary">trmFO</name>
    <name evidence="12" type="ORF">TS59_0413</name>
</gene>
<dbReference type="InterPro" id="IPR036188">
    <property type="entry name" value="FAD/NAD-bd_sf"/>
</dbReference>
<protein>
    <recommendedName>
        <fullName evidence="10">Methylenetetrahydrofolate--tRNA-(uracil-5-)-methyltransferase TrmFO</fullName>
        <ecNumber evidence="10">2.1.1.74</ecNumber>
    </recommendedName>
    <alternativeName>
        <fullName evidence="10">Folate-dependent tRNA (uracil-5-)-methyltransferase</fullName>
    </alternativeName>
    <alternativeName>
        <fullName evidence="10">Folate-dependent tRNA(M-5-U54)-methyltransferase</fullName>
    </alternativeName>
</protein>
<comment type="catalytic activity">
    <reaction evidence="10">
        <text>uridine(54) in tRNA + (6R)-5,10-methylene-5,6,7,8-tetrahydrofolate + NADH + H(+) = 5-methyluridine(54) in tRNA + (6S)-5,6,7,8-tetrahydrofolate + NAD(+)</text>
        <dbReference type="Rhea" id="RHEA:16873"/>
        <dbReference type="Rhea" id="RHEA-COMP:10167"/>
        <dbReference type="Rhea" id="RHEA-COMP:10193"/>
        <dbReference type="ChEBI" id="CHEBI:15378"/>
        <dbReference type="ChEBI" id="CHEBI:15636"/>
        <dbReference type="ChEBI" id="CHEBI:57453"/>
        <dbReference type="ChEBI" id="CHEBI:57540"/>
        <dbReference type="ChEBI" id="CHEBI:57945"/>
        <dbReference type="ChEBI" id="CHEBI:65315"/>
        <dbReference type="ChEBI" id="CHEBI:74447"/>
        <dbReference type="EC" id="2.1.1.74"/>
    </reaction>
</comment>
<evidence type="ECO:0000256" key="3">
    <source>
        <dbReference type="ARBA" id="ARBA00022603"/>
    </source>
</evidence>
<dbReference type="KEGG" id="mmyi:mycmycITA_00404"/>
<keyword evidence="4 10" id="KW-0285">Flavoprotein</keyword>
<dbReference type="Pfam" id="PF01134">
    <property type="entry name" value="GIDA"/>
    <property type="match status" value="1"/>
</dbReference>
<dbReference type="GO" id="GO:0002098">
    <property type="term" value="P:tRNA wobble uridine modification"/>
    <property type="evidence" value="ECO:0007669"/>
    <property type="project" value="TreeGrafter"/>
</dbReference>
<dbReference type="AlphaFoldDB" id="A0AAE2EHE9"/>
<evidence type="ECO:0000256" key="6">
    <source>
        <dbReference type="ARBA" id="ARBA00022694"/>
    </source>
</evidence>
<dbReference type="EC" id="2.1.1.74" evidence="10"/>
<sequence length="424" mass="49082">MKTIRIIGAGLSGCEAAYYLLKKGYFVELYEIKTIKKNPIQHYDYFCELAYSDSFRSTDLNTSVGTLKKELELLDSLIIKAAKYASINQNNELVVNRIEFSKYITNYLKTFNNLKIIEQEYLNIDLNIPTIIAIGPISTPSFLTNLKKIINKKNLKLFDTVEPTILKQSINKNICYSLDNNLDYLYCDLNKEQFEKFYNALISAKTFNSPLKNEIKLLEKNNYFSIESLAKNKQEFINHFKPINNNAYITITLKKDSVIDNLYTIVNFQTSLMWNEQLKVFSLIPGLENLKIMRYGVMHKNNYINTKKLLNLGVQLKTNKNIFFAGQIIGVDGYVESVCSGLISAINLDRYLNNKKMILPNKNSTIGSLYNYLLKTDSNFNPMRINWALVDLIDGFELSDNSKKFYSKRAIELIKQYLKKINYK</sequence>
<dbReference type="GO" id="GO:0005829">
    <property type="term" value="C:cytosol"/>
    <property type="evidence" value="ECO:0007669"/>
    <property type="project" value="TreeGrafter"/>
</dbReference>